<evidence type="ECO:0000313" key="2">
    <source>
        <dbReference type="Proteomes" id="UP001224775"/>
    </source>
</evidence>
<organism evidence="1 2">
    <name type="scientific">Skeletonema marinoi</name>
    <dbReference type="NCBI Taxonomy" id="267567"/>
    <lineage>
        <taxon>Eukaryota</taxon>
        <taxon>Sar</taxon>
        <taxon>Stramenopiles</taxon>
        <taxon>Ochrophyta</taxon>
        <taxon>Bacillariophyta</taxon>
        <taxon>Coscinodiscophyceae</taxon>
        <taxon>Thalassiosirophycidae</taxon>
        <taxon>Thalassiosirales</taxon>
        <taxon>Skeletonemataceae</taxon>
        <taxon>Skeletonema</taxon>
        <taxon>Skeletonema marinoi-dohrnii complex</taxon>
    </lineage>
</organism>
<protein>
    <submittedName>
        <fullName evidence="1">Glucose-6-phosphate isomerase</fullName>
        <ecNumber evidence="1">5.3.1.9</ecNumber>
    </submittedName>
</protein>
<accession>A0AAD9DFY9</accession>
<keyword evidence="2" id="KW-1185">Reference proteome</keyword>
<comment type="caution">
    <text evidence="1">The sequence shown here is derived from an EMBL/GenBank/DDBJ whole genome shotgun (WGS) entry which is preliminary data.</text>
</comment>
<name>A0AAD9DFY9_9STRA</name>
<dbReference type="Proteomes" id="UP001224775">
    <property type="component" value="Unassembled WGS sequence"/>
</dbReference>
<proteinExistence type="predicted"/>
<gene>
    <name evidence="1" type="ORF">QTG54_002898</name>
</gene>
<reference evidence="1" key="1">
    <citation type="submission" date="2023-06" db="EMBL/GenBank/DDBJ databases">
        <title>Survivors Of The Sea: Transcriptome response of Skeletonema marinoi to long-term dormancy.</title>
        <authorList>
            <person name="Pinder M.I.M."/>
            <person name="Kourtchenko O."/>
            <person name="Robertson E.K."/>
            <person name="Larsson T."/>
            <person name="Maumus F."/>
            <person name="Osuna-Cruz C.M."/>
            <person name="Vancaester E."/>
            <person name="Stenow R."/>
            <person name="Vandepoele K."/>
            <person name="Ploug H."/>
            <person name="Bruchert V."/>
            <person name="Godhe A."/>
            <person name="Topel M."/>
        </authorList>
    </citation>
    <scope>NUCLEOTIDE SEQUENCE</scope>
    <source>
        <strain evidence="1">R05AC</strain>
    </source>
</reference>
<sequence length="53" mass="5964">CLTATTLVTSLHHYSNAPTYHNSLPYNSLHLHSVMILNSISDTYYPIVIDAYP</sequence>
<dbReference type="EC" id="5.3.1.9" evidence="1"/>
<dbReference type="GO" id="GO:0004347">
    <property type="term" value="F:glucose-6-phosphate isomerase activity"/>
    <property type="evidence" value="ECO:0007669"/>
    <property type="project" value="UniProtKB-EC"/>
</dbReference>
<dbReference type="EMBL" id="JATAAI010000004">
    <property type="protein sequence ID" value="KAK1746291.1"/>
    <property type="molecule type" value="Genomic_DNA"/>
</dbReference>
<feature type="non-terminal residue" evidence="1">
    <location>
        <position position="1"/>
    </location>
</feature>
<evidence type="ECO:0000313" key="1">
    <source>
        <dbReference type="EMBL" id="KAK1746291.1"/>
    </source>
</evidence>
<dbReference type="AlphaFoldDB" id="A0AAD9DFY9"/>
<keyword evidence="1" id="KW-0413">Isomerase</keyword>